<feature type="region of interest" description="Disordered" evidence="1">
    <location>
        <begin position="58"/>
        <end position="89"/>
    </location>
</feature>
<evidence type="ECO:0000256" key="2">
    <source>
        <dbReference type="SAM" id="Phobius"/>
    </source>
</evidence>
<reference evidence="3" key="5">
    <citation type="submission" date="2011-05" db="EMBL/GenBank/DDBJ databases">
        <authorList>
            <consortium name="VectorBase"/>
        </authorList>
    </citation>
    <scope>NUCLEOTIDE SEQUENCE</scope>
    <source>
        <strain evidence="3">PEST</strain>
    </source>
</reference>
<feature type="compositionally biased region" description="Polar residues" evidence="1">
    <location>
        <begin position="61"/>
        <end position="71"/>
    </location>
</feature>
<dbReference type="AlphaFoldDB" id="A0NBF5"/>
<evidence type="ECO:0000256" key="1">
    <source>
        <dbReference type="SAM" id="MobiDB-lite"/>
    </source>
</evidence>
<dbReference type="EMBL" id="AAAB01008807">
    <property type="protein sequence ID" value="EAU77624.2"/>
    <property type="molecule type" value="Genomic_DNA"/>
</dbReference>
<reference evidence="4" key="6">
    <citation type="submission" date="2021-01" db="UniProtKB">
        <authorList>
            <consortium name="EnsemblMetazoa"/>
        </authorList>
    </citation>
    <scope>IDENTIFICATION</scope>
    <source>
        <strain evidence="4">PEST</strain>
    </source>
</reference>
<keyword evidence="2" id="KW-1133">Transmembrane helix</keyword>
<keyword evidence="5" id="KW-1185">Reference proteome</keyword>
<sequence length="89" mass="10145">RERERERDRDRLYRYLCLVYSVLISVTLFCTISRHPSRTLSAVTRSVLPQVRLFRVPVPDNTPSTVTTPVNGSLPPAPDTRPPAANQRN</sequence>
<reference evidence="3 4" key="3">
    <citation type="journal article" date="2004" name="Trends Parasitol.">
        <title>The Anopheles gambiae genome: an update.</title>
        <authorList>
            <person name="Mongin E."/>
            <person name="Louis C."/>
            <person name="Holt R.A."/>
            <person name="Birney E."/>
            <person name="Collins F.H."/>
        </authorList>
    </citation>
    <scope>NUCLEOTIDE SEQUENCE</scope>
    <source>
        <strain evidence="3 4">PEST</strain>
    </source>
</reference>
<dbReference type="Proteomes" id="UP000007062">
    <property type="component" value="Chromosome 2L"/>
</dbReference>
<dbReference type="EnsemblMetazoa" id="AGAP007401-RA">
    <property type="protein sequence ID" value="AGAP007401-PA"/>
    <property type="gene ID" value="AGAP007401"/>
</dbReference>
<evidence type="ECO:0000313" key="3">
    <source>
        <dbReference type="EMBL" id="EAU77624.2"/>
    </source>
</evidence>
<name>A0NBF5_ANOGA</name>
<gene>
    <name evidence="3" type="ORF">AgaP_AGAP007401</name>
</gene>
<accession>A0NBF5</accession>
<proteinExistence type="predicted"/>
<keyword evidence="2" id="KW-0472">Membrane</keyword>
<dbReference type="VEuPathDB" id="VectorBase:AGAP007401"/>
<reference evidence="3" key="2">
    <citation type="submission" date="2002-03" db="EMBL/GenBank/DDBJ databases">
        <authorList>
            <consortium name="The Anopheles Genome Sequencing Consortium"/>
        </authorList>
    </citation>
    <scope>NUCLEOTIDE SEQUENCE</scope>
    <source>
        <strain evidence="3">PEST</strain>
    </source>
</reference>
<organism evidence="3">
    <name type="scientific">Anopheles gambiae</name>
    <name type="common">African malaria mosquito</name>
    <dbReference type="NCBI Taxonomy" id="7165"/>
    <lineage>
        <taxon>Eukaryota</taxon>
        <taxon>Metazoa</taxon>
        <taxon>Ecdysozoa</taxon>
        <taxon>Arthropoda</taxon>
        <taxon>Hexapoda</taxon>
        <taxon>Insecta</taxon>
        <taxon>Pterygota</taxon>
        <taxon>Neoptera</taxon>
        <taxon>Endopterygota</taxon>
        <taxon>Diptera</taxon>
        <taxon>Nematocera</taxon>
        <taxon>Culicoidea</taxon>
        <taxon>Culicidae</taxon>
        <taxon>Anophelinae</taxon>
        <taxon>Anopheles</taxon>
    </lineage>
</organism>
<protein>
    <submittedName>
        <fullName evidence="3">AGAP007401-PA</fullName>
    </submittedName>
</protein>
<dbReference type="PaxDb" id="7165-AGAP007401-PA"/>
<reference evidence="3" key="4">
    <citation type="journal article" date="2007" name="Genome Biol.">
        <title>Update of the Anopheles gambiae PEST genome assembly.</title>
        <authorList>
            <person name="Sharakhova M.V."/>
            <person name="Hammond M.P."/>
            <person name="Lobo N.F."/>
            <person name="Krzywinski J."/>
            <person name="Unger M.F."/>
            <person name="Hillenmeyer M.E."/>
            <person name="Bruggner R.V."/>
            <person name="Birney E."/>
            <person name="Collins F.H."/>
        </authorList>
    </citation>
    <scope>NUCLEOTIDE SEQUENCE</scope>
    <source>
        <strain evidence="3">PEST</strain>
    </source>
</reference>
<reference evidence="3 5" key="1">
    <citation type="journal article" date="2002" name="Science">
        <title>The genome sequence of the malaria mosquito Anopheles gambiae.</title>
        <authorList>
            <person name="Holt R.A."/>
            <person name="Subramanian G.M."/>
            <person name="Halpern A."/>
            <person name="Sutton G.G."/>
            <person name="Charlab R."/>
            <person name="Nusskern D.R."/>
            <person name="Wincker P."/>
            <person name="Clark A.G."/>
            <person name="Ribeiro J.M."/>
            <person name="Wides R."/>
            <person name="Salzberg S.L."/>
            <person name="Loftus B."/>
            <person name="Yandell M."/>
            <person name="Majoros W.H."/>
            <person name="Rusch D.B."/>
            <person name="Lai Z."/>
            <person name="Kraft C.L."/>
            <person name="Abril J.F."/>
            <person name="Anthouard V."/>
            <person name="Arensburger P."/>
            <person name="Atkinson P.W."/>
            <person name="Baden H."/>
            <person name="de Berardinis V."/>
            <person name="Baldwin D."/>
            <person name="Benes V."/>
            <person name="Biedler J."/>
            <person name="Blass C."/>
            <person name="Bolanos R."/>
            <person name="Boscus D."/>
            <person name="Barnstead M."/>
            <person name="Cai S."/>
            <person name="Center A."/>
            <person name="Chaturverdi K."/>
            <person name="Christophides G.K."/>
            <person name="Chrystal M.A."/>
            <person name="Clamp M."/>
            <person name="Cravchik A."/>
            <person name="Curwen V."/>
            <person name="Dana A."/>
            <person name="Delcher A."/>
            <person name="Dew I."/>
            <person name="Evans C.A."/>
            <person name="Flanigan M."/>
            <person name="Grundschober-Freimoser A."/>
            <person name="Friedli L."/>
            <person name="Gu Z."/>
            <person name="Guan P."/>
            <person name="Guigo R."/>
            <person name="Hillenmeyer M.E."/>
            <person name="Hladun S.L."/>
            <person name="Hogan J.R."/>
            <person name="Hong Y.S."/>
            <person name="Hoover J."/>
            <person name="Jaillon O."/>
            <person name="Ke Z."/>
            <person name="Kodira C."/>
            <person name="Kokoza E."/>
            <person name="Koutsos A."/>
            <person name="Letunic I."/>
            <person name="Levitsky A."/>
            <person name="Liang Y."/>
            <person name="Lin J.J."/>
            <person name="Lobo N.F."/>
            <person name="Lopez J.R."/>
            <person name="Malek J.A."/>
            <person name="McIntosh T.C."/>
            <person name="Meister S."/>
            <person name="Miller J."/>
            <person name="Mobarry C."/>
            <person name="Mongin E."/>
            <person name="Murphy S.D."/>
            <person name="O'Brochta D.A."/>
            <person name="Pfannkoch C."/>
            <person name="Qi R."/>
            <person name="Regier M.A."/>
            <person name="Remington K."/>
            <person name="Shao H."/>
            <person name="Sharakhova M.V."/>
            <person name="Sitter C.D."/>
            <person name="Shetty J."/>
            <person name="Smith T.J."/>
            <person name="Strong R."/>
            <person name="Sun J."/>
            <person name="Thomasova D."/>
            <person name="Ton L.Q."/>
            <person name="Topalis P."/>
            <person name="Tu Z."/>
            <person name="Unger M.F."/>
            <person name="Walenz B."/>
            <person name="Wang A."/>
            <person name="Wang J."/>
            <person name="Wang M."/>
            <person name="Wang X."/>
            <person name="Woodford K.J."/>
            <person name="Wortman J.R."/>
            <person name="Wu M."/>
            <person name="Yao A."/>
            <person name="Zdobnov E.M."/>
            <person name="Zhang H."/>
            <person name="Zhao Q."/>
            <person name="Zhao S."/>
            <person name="Zhu S.C."/>
            <person name="Zhimulev I."/>
            <person name="Coluzzi M."/>
            <person name="della Torre A."/>
            <person name="Roth C.W."/>
            <person name="Louis C."/>
            <person name="Kalush F."/>
            <person name="Mural R.J."/>
            <person name="Myers E.W."/>
            <person name="Adams M.D."/>
            <person name="Smith H.O."/>
            <person name="Broder S."/>
            <person name="Gardner M.J."/>
            <person name="Fraser C.M."/>
            <person name="Birney E."/>
            <person name="Bork P."/>
            <person name="Brey P.T."/>
            <person name="Venter J.C."/>
            <person name="Weissenbach J."/>
            <person name="Kafatos F.C."/>
            <person name="Collins F.H."/>
            <person name="Hoffman S.L."/>
        </authorList>
    </citation>
    <scope>NUCLEOTIDE SEQUENCE [LARGE SCALE GENOMIC DNA]</scope>
    <source>
        <strain evidence="3 5">PEST</strain>
    </source>
</reference>
<keyword evidence="2" id="KW-0812">Transmembrane</keyword>
<feature type="transmembrane region" description="Helical" evidence="2">
    <location>
        <begin position="12"/>
        <end position="29"/>
    </location>
</feature>
<evidence type="ECO:0000313" key="4">
    <source>
        <dbReference type="EnsemblMetazoa" id="AGAP007401-PA"/>
    </source>
</evidence>
<evidence type="ECO:0000313" key="5">
    <source>
        <dbReference type="Proteomes" id="UP000007062"/>
    </source>
</evidence>
<feature type="non-terminal residue" evidence="3">
    <location>
        <position position="1"/>
    </location>
</feature>